<dbReference type="InterPro" id="IPR050951">
    <property type="entry name" value="Retrovirus_Pol_polyprotein"/>
</dbReference>
<dbReference type="GO" id="GO:0015074">
    <property type="term" value="P:DNA integration"/>
    <property type="evidence" value="ECO:0007669"/>
    <property type="project" value="InterPro"/>
</dbReference>
<evidence type="ECO:0000313" key="2">
    <source>
        <dbReference type="EMBL" id="KRH92358.1"/>
    </source>
</evidence>
<comment type="caution">
    <text evidence="2">The sequence shown here is derived from an EMBL/GenBank/DDBJ whole genome shotgun (WGS) entry which is preliminary data.</text>
</comment>
<name>A0A0R0LSD1_9MICR</name>
<gene>
    <name evidence="2" type="ORF">M153_71150001149</name>
</gene>
<dbReference type="Gene3D" id="3.30.420.10">
    <property type="entry name" value="Ribonuclease H-like superfamily/Ribonuclease H"/>
    <property type="match status" value="1"/>
</dbReference>
<proteinExistence type="predicted"/>
<protein>
    <submittedName>
        <fullName evidence="2">Transposable element</fullName>
    </submittedName>
</protein>
<evidence type="ECO:0000259" key="1">
    <source>
        <dbReference type="PROSITE" id="PS50994"/>
    </source>
</evidence>
<dbReference type="Pfam" id="PF17921">
    <property type="entry name" value="Integrase_H2C2"/>
    <property type="match status" value="1"/>
</dbReference>
<dbReference type="GO" id="GO:0003676">
    <property type="term" value="F:nucleic acid binding"/>
    <property type="evidence" value="ECO:0007669"/>
    <property type="project" value="InterPro"/>
</dbReference>
<dbReference type="OrthoDB" id="2194976at2759"/>
<evidence type="ECO:0000313" key="3">
    <source>
        <dbReference type="Proteomes" id="UP000051530"/>
    </source>
</evidence>
<dbReference type="InterPro" id="IPR012337">
    <property type="entry name" value="RNaseH-like_sf"/>
</dbReference>
<dbReference type="SUPFAM" id="SSF53098">
    <property type="entry name" value="Ribonuclease H-like"/>
    <property type="match status" value="1"/>
</dbReference>
<accession>A0A0R0LSD1</accession>
<dbReference type="PANTHER" id="PTHR37984">
    <property type="entry name" value="PROTEIN CBG26694"/>
    <property type="match status" value="1"/>
</dbReference>
<dbReference type="Pfam" id="PF00665">
    <property type="entry name" value="rve"/>
    <property type="match status" value="1"/>
</dbReference>
<dbReference type="Proteomes" id="UP000051530">
    <property type="component" value="Unassembled WGS sequence"/>
</dbReference>
<dbReference type="PANTHER" id="PTHR37984:SF5">
    <property type="entry name" value="PROTEIN NYNRIN-LIKE"/>
    <property type="match status" value="1"/>
</dbReference>
<organism evidence="2 3">
    <name type="scientific">Pseudoloma neurophilia</name>
    <dbReference type="NCBI Taxonomy" id="146866"/>
    <lineage>
        <taxon>Eukaryota</taxon>
        <taxon>Fungi</taxon>
        <taxon>Fungi incertae sedis</taxon>
        <taxon>Microsporidia</taxon>
        <taxon>Pseudoloma</taxon>
    </lineage>
</organism>
<feature type="domain" description="Integrase catalytic" evidence="1">
    <location>
        <begin position="76"/>
        <end position="233"/>
    </location>
</feature>
<dbReference type="InterPro" id="IPR036397">
    <property type="entry name" value="RNaseH_sf"/>
</dbReference>
<dbReference type="InterPro" id="IPR001584">
    <property type="entry name" value="Integrase_cat-core"/>
</dbReference>
<dbReference type="AlphaFoldDB" id="A0A0R0LSD1"/>
<reference evidence="2 3" key="1">
    <citation type="submission" date="2015-07" db="EMBL/GenBank/DDBJ databases">
        <title>The genome of Pseudoloma neurophilia, a relevant intracellular parasite of the zebrafish.</title>
        <authorList>
            <person name="Ndikumana S."/>
            <person name="Pelin A."/>
            <person name="Sanders J."/>
            <person name="Corradi N."/>
        </authorList>
    </citation>
    <scope>NUCLEOTIDE SEQUENCE [LARGE SCALE GENOMIC DNA]</scope>
    <source>
        <strain evidence="2 3">MK1</strain>
    </source>
</reference>
<dbReference type="Gene3D" id="1.10.340.70">
    <property type="match status" value="1"/>
</dbReference>
<sequence>PLINTNSVNINLSQKGDSIKRLHLELGHASKENMLYSLSKRYKWKGITSDINSFIRNCNICQMGAGIPSFSKNKAIITSKIHELIEVDLIGPLLSLDGQKEYILLVIDHYSKYIETCILKKKDQQLVWNAHKKVWIDKHGIPVMFYSDMGREFDNEYVRKQVKDLGSEWHYNSPDNHQAVGCVERANQTFFRKFKKLSNFGTFDSEPYVKKATAATNFSFNRAINTCPYFVMY</sequence>
<dbReference type="GO" id="GO:0005634">
    <property type="term" value="C:nucleus"/>
    <property type="evidence" value="ECO:0007669"/>
    <property type="project" value="UniProtKB-ARBA"/>
</dbReference>
<keyword evidence="3" id="KW-1185">Reference proteome</keyword>
<dbReference type="EMBL" id="LGUB01000990">
    <property type="protein sequence ID" value="KRH92358.1"/>
    <property type="molecule type" value="Genomic_DNA"/>
</dbReference>
<dbReference type="VEuPathDB" id="MicrosporidiaDB:M153_71150001149"/>
<dbReference type="InterPro" id="IPR041588">
    <property type="entry name" value="Integrase_H2C2"/>
</dbReference>
<dbReference type="PROSITE" id="PS50994">
    <property type="entry name" value="INTEGRASE"/>
    <property type="match status" value="1"/>
</dbReference>
<feature type="non-terminal residue" evidence="2">
    <location>
        <position position="1"/>
    </location>
</feature>